<keyword evidence="2 3" id="KW-0040">ANK repeat</keyword>
<reference evidence="7 8" key="1">
    <citation type="submission" date="2014-09" db="EMBL/GenBank/DDBJ databases">
        <authorList>
            <person name="Ellenberger Sabrina"/>
        </authorList>
    </citation>
    <scope>NUCLEOTIDE SEQUENCE [LARGE SCALE GENOMIC DNA]</scope>
    <source>
        <strain evidence="7 8">CBS 412.66</strain>
    </source>
</reference>
<name>A0A0B7NJT2_9FUNG</name>
<feature type="repeat" description="ANK" evidence="3">
    <location>
        <begin position="104"/>
        <end position="136"/>
    </location>
</feature>
<keyword evidence="1" id="KW-0677">Repeat</keyword>
<evidence type="ECO:0000259" key="6">
    <source>
        <dbReference type="PROSITE" id="PS50157"/>
    </source>
</evidence>
<dbReference type="EMBL" id="LN732612">
    <property type="protein sequence ID" value="CEP15612.1"/>
    <property type="molecule type" value="Genomic_DNA"/>
</dbReference>
<keyword evidence="4" id="KW-0479">Metal-binding</keyword>
<accession>A0A0B7NJT2</accession>
<dbReference type="AlphaFoldDB" id="A0A0B7NJT2"/>
<sequence length="872" mass="98999">MQNRITKTCQMKKNKRADRLRDLLQLTPFDSILLDACARKPPSDVQVLLEASPGINPDTIRDKYLRTPLHIACGRKDDFENATSIARLLIAAGSDVNNGVGDVDGFQPLHMAVLAGNHQCVLMLLHEGANIPSANPFRLTPLLLAKLKLDNLRHVHQAIHNTDNEEGQWMSESAKSQYDDLKSITQVLVSHLANKHITTFGLPSYDTSGYHGLSDFLFSKQSDEELSDTISSITDKLALIGMNDGEADEKIIQDSVNGSFKMKMTGWQTRLTFPVIPKERWEFPTLPPEPRKDDPPEERQSSPANNEEEKAVVVRVEKPSEEPVKKPKRKAKVQSSRNSGKARRKPNADSEVSGKDKEPTVETRKTTTEAATTTTTTATTTAATATATAPAIAALEKSTSPDQDDEIVYIKSEETEVTMPAICKYYANMPDPNDQNYYCRACKVQKTSRDGYRNHIRDFHKMPITPLQPPRFTEAAPELPNLYDPNFYCRVCDKQYKNPPAYRRHCGNHHGMQVGRKATVPDPNIIPDPEDPLHHCKACNKTFEVRATFRDHLRRVHKMDLAPACNPANLDRSKGFVSIGEQLSSFCDSKSSHYNIWAMRQRKESDIENHHYYREKLCISHSTPIANSNTYYLQQQQQEEEEQSYSYKEKNQFLKEISQVRQDIVRFRTEMNGLAKQMDGMEIDLNHSKDRVHEIEKGLTATQEVNVNLQVLLEKAVNSQKESDVYATRAMRHIHTNLATVVYETGQLRGRLTSIANYQKQHQGNVSDMAERMREYTNMLEQAQGTIQSLQEPSNKIRLLLSPEPEDVMDSLDIKSNSNDIKDLYRHRIIRKRASNPEVTTFSSPVVLNRKKQAWLPQKGLRILLNNDHVIP</sequence>
<organism evidence="7 8">
    <name type="scientific">Parasitella parasitica</name>
    <dbReference type="NCBI Taxonomy" id="35722"/>
    <lineage>
        <taxon>Eukaryota</taxon>
        <taxon>Fungi</taxon>
        <taxon>Fungi incertae sedis</taxon>
        <taxon>Mucoromycota</taxon>
        <taxon>Mucoromycotina</taxon>
        <taxon>Mucoromycetes</taxon>
        <taxon>Mucorales</taxon>
        <taxon>Mucorineae</taxon>
        <taxon>Mucoraceae</taxon>
        <taxon>Parasitella</taxon>
    </lineage>
</organism>
<keyword evidence="4" id="KW-0862">Zinc</keyword>
<evidence type="ECO:0000313" key="7">
    <source>
        <dbReference type="EMBL" id="CEP15612.1"/>
    </source>
</evidence>
<dbReference type="InterPro" id="IPR003604">
    <property type="entry name" value="Matrin/U1-like-C_Znf_C2H2"/>
</dbReference>
<dbReference type="InterPro" id="IPR002110">
    <property type="entry name" value="Ankyrin_rpt"/>
</dbReference>
<dbReference type="OrthoDB" id="194358at2759"/>
<evidence type="ECO:0000256" key="5">
    <source>
        <dbReference type="SAM" id="MobiDB-lite"/>
    </source>
</evidence>
<dbReference type="SUPFAM" id="SSF48403">
    <property type="entry name" value="Ankyrin repeat"/>
    <property type="match status" value="1"/>
</dbReference>
<dbReference type="SMART" id="SM00248">
    <property type="entry name" value="ANK"/>
    <property type="match status" value="2"/>
</dbReference>
<evidence type="ECO:0000313" key="8">
    <source>
        <dbReference type="Proteomes" id="UP000054107"/>
    </source>
</evidence>
<feature type="compositionally biased region" description="Basic and acidic residues" evidence="5">
    <location>
        <begin position="289"/>
        <end position="300"/>
    </location>
</feature>
<feature type="domain" description="C2H2-type" evidence="6">
    <location>
        <begin position="534"/>
        <end position="562"/>
    </location>
</feature>
<feature type="compositionally biased region" description="Low complexity" evidence="5">
    <location>
        <begin position="368"/>
        <end position="382"/>
    </location>
</feature>
<dbReference type="Pfam" id="PF12796">
    <property type="entry name" value="Ank_2"/>
    <property type="match status" value="1"/>
</dbReference>
<dbReference type="PROSITE" id="PS50088">
    <property type="entry name" value="ANK_REPEAT"/>
    <property type="match status" value="1"/>
</dbReference>
<dbReference type="PANTHER" id="PTHR24198:SF165">
    <property type="entry name" value="ANKYRIN REPEAT-CONTAINING PROTEIN-RELATED"/>
    <property type="match status" value="1"/>
</dbReference>
<protein>
    <recommendedName>
        <fullName evidence="6">C2H2-type domain-containing protein</fullName>
    </recommendedName>
</protein>
<proteinExistence type="predicted"/>
<dbReference type="PROSITE" id="PS50297">
    <property type="entry name" value="ANK_REP_REGION"/>
    <property type="match status" value="1"/>
</dbReference>
<dbReference type="PANTHER" id="PTHR24198">
    <property type="entry name" value="ANKYRIN REPEAT AND PROTEIN KINASE DOMAIN-CONTAINING PROTEIN"/>
    <property type="match status" value="1"/>
</dbReference>
<dbReference type="Proteomes" id="UP000054107">
    <property type="component" value="Unassembled WGS sequence"/>
</dbReference>
<evidence type="ECO:0000256" key="2">
    <source>
        <dbReference type="ARBA" id="ARBA00023043"/>
    </source>
</evidence>
<dbReference type="STRING" id="35722.A0A0B7NJT2"/>
<dbReference type="Gene3D" id="3.30.160.60">
    <property type="entry name" value="Classic Zinc Finger"/>
    <property type="match status" value="1"/>
</dbReference>
<dbReference type="InterPro" id="IPR013087">
    <property type="entry name" value="Znf_C2H2_type"/>
</dbReference>
<evidence type="ECO:0000256" key="4">
    <source>
        <dbReference type="PROSITE-ProRule" id="PRU00042"/>
    </source>
</evidence>
<dbReference type="PROSITE" id="PS50157">
    <property type="entry name" value="ZINC_FINGER_C2H2_2"/>
    <property type="match status" value="1"/>
</dbReference>
<evidence type="ECO:0000256" key="3">
    <source>
        <dbReference type="PROSITE-ProRule" id="PRU00023"/>
    </source>
</evidence>
<dbReference type="GO" id="GO:0003676">
    <property type="term" value="F:nucleic acid binding"/>
    <property type="evidence" value="ECO:0007669"/>
    <property type="project" value="InterPro"/>
</dbReference>
<dbReference type="SMART" id="SM00355">
    <property type="entry name" value="ZnF_C2H2"/>
    <property type="match status" value="3"/>
</dbReference>
<keyword evidence="4" id="KW-0863">Zinc-finger</keyword>
<feature type="compositionally biased region" description="Basic and acidic residues" evidence="5">
    <location>
        <begin position="346"/>
        <end position="367"/>
    </location>
</feature>
<dbReference type="Pfam" id="PF12874">
    <property type="entry name" value="zf-met"/>
    <property type="match status" value="1"/>
</dbReference>
<dbReference type="PROSITE" id="PS00028">
    <property type="entry name" value="ZINC_FINGER_C2H2_1"/>
    <property type="match status" value="2"/>
</dbReference>
<evidence type="ECO:0000256" key="1">
    <source>
        <dbReference type="ARBA" id="ARBA00022737"/>
    </source>
</evidence>
<gene>
    <name evidence="7" type="primary">PARPA_09850.1 scaffold 39137</name>
</gene>
<keyword evidence="8" id="KW-1185">Reference proteome</keyword>
<feature type="compositionally biased region" description="Basic and acidic residues" evidence="5">
    <location>
        <begin position="307"/>
        <end position="325"/>
    </location>
</feature>
<dbReference type="InterPro" id="IPR036770">
    <property type="entry name" value="Ankyrin_rpt-contain_sf"/>
</dbReference>
<dbReference type="SMART" id="SM00451">
    <property type="entry name" value="ZnF_U1"/>
    <property type="match status" value="2"/>
</dbReference>
<feature type="region of interest" description="Disordered" evidence="5">
    <location>
        <begin position="281"/>
        <end position="382"/>
    </location>
</feature>
<dbReference type="Gene3D" id="1.25.40.20">
    <property type="entry name" value="Ankyrin repeat-containing domain"/>
    <property type="match status" value="1"/>
</dbReference>
<dbReference type="GO" id="GO:0008270">
    <property type="term" value="F:zinc ion binding"/>
    <property type="evidence" value="ECO:0007669"/>
    <property type="project" value="UniProtKB-KW"/>
</dbReference>